<sequence length="105" mass="11888">MSLSAPGDIRKASPSPSLLLSGLPYPFHRTYPISLITSVNTRRGCLWNSYRESISPIESSSAVTMKYPFLHQFPGLCQGFKTRKLYDVRVGFRFCLSCPKEVRLE</sequence>
<evidence type="ECO:0000313" key="1">
    <source>
        <dbReference type="EMBL" id="CAF2949861.1"/>
    </source>
</evidence>
<name>A0A7R8CW74_LEPSM</name>
<gene>
    <name evidence="1" type="ORF">LSAA_10578</name>
</gene>
<organism evidence="1 2">
    <name type="scientific">Lepeophtheirus salmonis</name>
    <name type="common">Salmon louse</name>
    <name type="synonym">Caligus salmonis</name>
    <dbReference type="NCBI Taxonomy" id="72036"/>
    <lineage>
        <taxon>Eukaryota</taxon>
        <taxon>Metazoa</taxon>
        <taxon>Ecdysozoa</taxon>
        <taxon>Arthropoda</taxon>
        <taxon>Crustacea</taxon>
        <taxon>Multicrustacea</taxon>
        <taxon>Hexanauplia</taxon>
        <taxon>Copepoda</taxon>
        <taxon>Siphonostomatoida</taxon>
        <taxon>Caligidae</taxon>
        <taxon>Lepeophtheirus</taxon>
    </lineage>
</organism>
<reference evidence="1" key="1">
    <citation type="submission" date="2021-02" db="EMBL/GenBank/DDBJ databases">
        <authorList>
            <person name="Bekaert M."/>
        </authorList>
    </citation>
    <scope>NUCLEOTIDE SEQUENCE</scope>
    <source>
        <strain evidence="1">IoA-00</strain>
    </source>
</reference>
<dbReference type="EMBL" id="HG994584">
    <property type="protein sequence ID" value="CAF2949861.1"/>
    <property type="molecule type" value="Genomic_DNA"/>
</dbReference>
<protein>
    <submittedName>
        <fullName evidence="1">(salmon louse) hypothetical protein</fullName>
    </submittedName>
</protein>
<dbReference type="AlphaFoldDB" id="A0A7R8CW74"/>
<proteinExistence type="predicted"/>
<keyword evidence="2" id="KW-1185">Reference proteome</keyword>
<accession>A0A7R8CW74</accession>
<evidence type="ECO:0000313" key="2">
    <source>
        <dbReference type="Proteomes" id="UP000675881"/>
    </source>
</evidence>
<dbReference type="Proteomes" id="UP000675881">
    <property type="component" value="Chromosome 5"/>
</dbReference>